<dbReference type="InterPro" id="IPR036388">
    <property type="entry name" value="WH-like_DNA-bd_sf"/>
</dbReference>
<dbReference type="OrthoDB" id="27092at2"/>
<dbReference type="InterPro" id="IPR005158">
    <property type="entry name" value="BTAD"/>
</dbReference>
<dbReference type="RefSeq" id="WP_133867067.1">
    <property type="nucleotide sequence ID" value="NZ_SOAU01000001.1"/>
</dbReference>
<dbReference type="GO" id="GO:0003677">
    <property type="term" value="F:DNA binding"/>
    <property type="evidence" value="ECO:0007669"/>
    <property type="project" value="UniProtKB-KW"/>
</dbReference>
<protein>
    <submittedName>
        <fullName evidence="2">DNA-binding SARP family transcriptional activator</fullName>
    </submittedName>
</protein>
<dbReference type="SUPFAM" id="SSF53474">
    <property type="entry name" value="alpha/beta-Hydrolases"/>
    <property type="match status" value="1"/>
</dbReference>
<dbReference type="GO" id="GO:0003824">
    <property type="term" value="F:catalytic activity"/>
    <property type="evidence" value="ECO:0007669"/>
    <property type="project" value="UniProtKB-ARBA"/>
</dbReference>
<keyword evidence="3" id="KW-1185">Reference proteome</keyword>
<dbReference type="InterPro" id="IPR029058">
    <property type="entry name" value="AB_hydrolase_fold"/>
</dbReference>
<dbReference type="InterPro" id="IPR022742">
    <property type="entry name" value="Hydrolase_4"/>
</dbReference>
<dbReference type="SUPFAM" id="SSF48452">
    <property type="entry name" value="TPR-like"/>
    <property type="match status" value="1"/>
</dbReference>
<evidence type="ECO:0000313" key="2">
    <source>
        <dbReference type="EMBL" id="TDT14527.1"/>
    </source>
</evidence>
<dbReference type="Pfam" id="PF03704">
    <property type="entry name" value="BTAD"/>
    <property type="match status" value="1"/>
</dbReference>
<dbReference type="InterPro" id="IPR000073">
    <property type="entry name" value="AB_hydrolase_1"/>
</dbReference>
<evidence type="ECO:0000313" key="3">
    <source>
        <dbReference type="Proteomes" id="UP000294558"/>
    </source>
</evidence>
<dbReference type="EMBL" id="SOAU01000001">
    <property type="protein sequence ID" value="TDT14527.1"/>
    <property type="molecule type" value="Genomic_DNA"/>
</dbReference>
<accession>A0A4R7HU99</accession>
<dbReference type="SUPFAM" id="SSF46894">
    <property type="entry name" value="C-terminal effector domain of the bipartite response regulators"/>
    <property type="match status" value="1"/>
</dbReference>
<reference evidence="2 3" key="1">
    <citation type="submission" date="2019-03" db="EMBL/GenBank/DDBJ databases">
        <title>Sequencing the genomes of 1000 actinobacteria strains.</title>
        <authorList>
            <person name="Klenk H.-P."/>
        </authorList>
    </citation>
    <scope>NUCLEOTIDE SEQUENCE [LARGE SCALE GENOMIC DNA]</scope>
    <source>
        <strain evidence="2 3">DSM 18936</strain>
    </source>
</reference>
<feature type="domain" description="Bacterial transcriptional activator" evidence="1">
    <location>
        <begin position="382"/>
        <end position="510"/>
    </location>
</feature>
<comment type="caution">
    <text evidence="2">The sequence shown here is derived from an EMBL/GenBank/DDBJ whole genome shotgun (WGS) entry which is preliminary data.</text>
</comment>
<dbReference type="PANTHER" id="PTHR35807">
    <property type="entry name" value="TRANSCRIPTIONAL REGULATOR REDD-RELATED"/>
    <property type="match status" value="1"/>
</dbReference>
<keyword evidence="2" id="KW-0238">DNA-binding</keyword>
<gene>
    <name evidence="2" type="ORF">BDK89_0082</name>
</gene>
<sequence length="511" mass="56956">MTTTPEIRFARASRSTIAYMIYGDGPATICAVPPMAQNVELAWNSPRITAMFERFATFSRQVAFDKRGTGMSDRSLDIPGLDERVDELKAVMDHAEIDRAYIHGVSEGGPMSIMYAATYPDRVEGLILEGAGASMFSDEEREIRRTTERSDMFKTFVDGWGTPDSITLRIFAPSLADDPDFGAWWPTYERQAASRDALETLMDLIADMDAREAIPRVECPVLIVHRTDDQATPIARARETYELFCDAGADVEMVEVEGRDHFSYAGDLEPIAAAIERFTTGTVRERAPVKKDRIEVRTLGAFEVLDGGEPVPTSEWGSKRARTLLKRLVAADGWPVTRDELIELLWPDELSDRLNARLSVQLSAVRRVLRGAVVADRSTVRLDLDAVDVDVTAWKRLDDDATIVDGYVGDFLPDDRYDDWTAPVREAVRSRFVDAAHRELDRALSDGDVGRVDTVARRLLDGDRYDEQAHQTLVRALHGAGRHGEARAAYDSYTAAMTELAVDPTPFDTLT</sequence>
<dbReference type="Pfam" id="PF12146">
    <property type="entry name" value="Hydrolase_4"/>
    <property type="match status" value="1"/>
</dbReference>
<proteinExistence type="predicted"/>
<dbReference type="InterPro" id="IPR051677">
    <property type="entry name" value="AfsR-DnrI-RedD_regulator"/>
</dbReference>
<dbReference type="Gene3D" id="3.40.50.1820">
    <property type="entry name" value="alpha/beta hydrolase"/>
    <property type="match status" value="1"/>
</dbReference>
<dbReference type="Gene3D" id="1.10.10.10">
    <property type="entry name" value="Winged helix-like DNA-binding domain superfamily/Winged helix DNA-binding domain"/>
    <property type="match status" value="1"/>
</dbReference>
<dbReference type="PRINTS" id="PR00111">
    <property type="entry name" value="ABHYDROLASE"/>
</dbReference>
<dbReference type="InterPro" id="IPR016032">
    <property type="entry name" value="Sig_transdc_resp-reg_C-effctor"/>
</dbReference>
<dbReference type="Proteomes" id="UP000294558">
    <property type="component" value="Unassembled WGS sequence"/>
</dbReference>
<name>A0A4R7HU99_9ACTN</name>
<dbReference type="InterPro" id="IPR011990">
    <property type="entry name" value="TPR-like_helical_dom_sf"/>
</dbReference>
<dbReference type="AlphaFoldDB" id="A0A4R7HU99"/>
<organism evidence="2 3">
    <name type="scientific">Ilumatobacter fluminis</name>
    <dbReference type="NCBI Taxonomy" id="467091"/>
    <lineage>
        <taxon>Bacteria</taxon>
        <taxon>Bacillati</taxon>
        <taxon>Actinomycetota</taxon>
        <taxon>Acidimicrobiia</taxon>
        <taxon>Acidimicrobiales</taxon>
        <taxon>Ilumatobacteraceae</taxon>
        <taxon>Ilumatobacter</taxon>
    </lineage>
</organism>
<dbReference type="Gene3D" id="1.25.40.10">
    <property type="entry name" value="Tetratricopeptide repeat domain"/>
    <property type="match status" value="1"/>
</dbReference>
<dbReference type="GO" id="GO:0006355">
    <property type="term" value="P:regulation of DNA-templated transcription"/>
    <property type="evidence" value="ECO:0007669"/>
    <property type="project" value="InterPro"/>
</dbReference>
<dbReference type="SMART" id="SM01043">
    <property type="entry name" value="BTAD"/>
    <property type="match status" value="1"/>
</dbReference>
<evidence type="ECO:0000259" key="1">
    <source>
        <dbReference type="SMART" id="SM01043"/>
    </source>
</evidence>